<evidence type="ECO:0000256" key="8">
    <source>
        <dbReference type="HAMAP-Rule" id="MF_02016"/>
    </source>
</evidence>
<reference evidence="11 12" key="1">
    <citation type="submission" date="2019-09" db="EMBL/GenBank/DDBJ databases">
        <title>Wenzhouxiangella sp. Genome sequencing and assembly.</title>
        <authorList>
            <person name="Zhang R."/>
        </authorList>
    </citation>
    <scope>NUCLEOTIDE SEQUENCE [LARGE SCALE GENOMIC DNA]</scope>
    <source>
        <strain evidence="11 12">W260</strain>
    </source>
</reference>
<dbReference type="GO" id="GO:0008933">
    <property type="term" value="F:peptidoglycan lytic transglycosylase activity"/>
    <property type="evidence" value="ECO:0007669"/>
    <property type="project" value="UniProtKB-UniRule"/>
</dbReference>
<gene>
    <name evidence="8 11" type="primary">mltF</name>
    <name evidence="11" type="ORF">F3N42_01810</name>
</gene>
<feature type="domain" description="Solute-binding protein family 3/N-terminal" evidence="10">
    <location>
        <begin position="118"/>
        <end position="342"/>
    </location>
</feature>
<keyword evidence="4 8" id="KW-0472">Membrane</keyword>
<keyword evidence="7 8" id="KW-0961">Cell wall biogenesis/degradation</keyword>
<evidence type="ECO:0000256" key="2">
    <source>
        <dbReference type="ARBA" id="ARBA00010333"/>
    </source>
</evidence>
<dbReference type="SUPFAM" id="SSF53955">
    <property type="entry name" value="Lysozyme-like"/>
    <property type="match status" value="1"/>
</dbReference>
<dbReference type="InterPro" id="IPR023703">
    <property type="entry name" value="MltF"/>
</dbReference>
<dbReference type="InterPro" id="IPR000189">
    <property type="entry name" value="Transglyc_AS"/>
</dbReference>
<feature type="region of interest" description="Non-LT domain" evidence="8">
    <location>
        <begin position="95"/>
        <end position="342"/>
    </location>
</feature>
<sequence>MVLNSAAAASGRKKAHFTSSWCAVYAMNHAPAEGHRRSIEYLSPSESVTYGIRVVFAVLFAPLLYTRSLRVLPNPFKTRWAVLCLPVALVCVAGAFAWLKGEDAPAVSRVDEIRDRGALVMLTRSGASSYFTGAQGDTGPEYELAQQFAEHLGVDIEVRVADAFTDLEHLLEAGEGDLIAANLTRTPSRELKFRFGPAYADTHTQVVVRCGIRKPRKLADLAGLQGAVVAGTSYEEQLLAASAEQPELNWSSRNDAGMEDLLLAVDEGRIDYTLVDERIFLVNSQFYPNVREAFDLGPAEPLAWAFARDDDDSLVQQAELFMRHARADGVLAAIDERFFRPRQKLNQVGMLRFVERVRERLPPWLPLFQEVAEEHDLDWRLLAAMAYQESHWDPAAVSPTGVRGLMMLTLNTANQMGLSNREDPLQSIRGGAGYLVYLRDKLPERIAEPDRTYFALAAYNLGFGSLEDARVLTERLGGNPDRWADVEKHLPLLAKEPYHSTLRYGYARGHEAQQYVRNIGRFYDTLVWMDTRAHPLLASRMMAAP</sequence>
<dbReference type="Proteomes" id="UP000325372">
    <property type="component" value="Unassembled WGS sequence"/>
</dbReference>
<dbReference type="PANTHER" id="PTHR35936:SF32">
    <property type="entry name" value="MEMBRANE-BOUND LYTIC MUREIN TRANSGLYCOSYLASE F"/>
    <property type="match status" value="1"/>
</dbReference>
<keyword evidence="9" id="KW-0812">Transmembrane</keyword>
<dbReference type="EMBL" id="VYXP01000002">
    <property type="protein sequence ID" value="KAA9133121.1"/>
    <property type="molecule type" value="Genomic_DNA"/>
</dbReference>
<comment type="domain">
    <text evidence="8">The N-terminal domain does not have lytic activity and probably modulates enzymatic activity. The C-terminal domain is the catalytic active domain.</text>
</comment>
<keyword evidence="9" id="KW-1133">Transmembrane helix</keyword>
<keyword evidence="3 8" id="KW-0732">Signal</keyword>
<keyword evidence="12" id="KW-1185">Reference proteome</keyword>
<evidence type="ECO:0000313" key="12">
    <source>
        <dbReference type="Proteomes" id="UP000325372"/>
    </source>
</evidence>
<dbReference type="CDD" id="cd13403">
    <property type="entry name" value="MLTF-like"/>
    <property type="match status" value="1"/>
</dbReference>
<comment type="similarity">
    <text evidence="1">Belongs to the transglycosylase Slt family.</text>
</comment>
<comment type="caution">
    <text evidence="11">The sequence shown here is derived from an EMBL/GenBank/DDBJ whole genome shotgun (WGS) entry which is preliminary data.</text>
</comment>
<feature type="transmembrane region" description="Helical" evidence="9">
    <location>
        <begin position="50"/>
        <end position="68"/>
    </location>
</feature>
<dbReference type="GO" id="GO:0009253">
    <property type="term" value="P:peptidoglycan catabolic process"/>
    <property type="evidence" value="ECO:0007669"/>
    <property type="project" value="TreeGrafter"/>
</dbReference>
<feature type="transmembrane region" description="Helical" evidence="9">
    <location>
        <begin position="80"/>
        <end position="99"/>
    </location>
</feature>
<feature type="active site" evidence="8">
    <location>
        <position position="389"/>
    </location>
</feature>
<comment type="function">
    <text evidence="8">Murein-degrading enzyme that degrades murein glycan strands and insoluble, high-molecular weight murein sacculi, with the concomitant formation of a 1,6-anhydromuramoyl product. Lytic transglycosylases (LTs) play an integral role in the metabolism of the peptidoglycan (PG) sacculus. Their lytic action creates space within the PG sacculus to allow for its expansion as well as for the insertion of various structures such as secretion systems and flagella.</text>
</comment>
<comment type="similarity">
    <text evidence="8">In the C-terminal section; belongs to the transglycosylase Slt family.</text>
</comment>
<evidence type="ECO:0000256" key="1">
    <source>
        <dbReference type="ARBA" id="ARBA00007734"/>
    </source>
</evidence>
<dbReference type="AlphaFoldDB" id="A0A5N0TEM5"/>
<dbReference type="GO" id="GO:0016998">
    <property type="term" value="P:cell wall macromolecule catabolic process"/>
    <property type="evidence" value="ECO:0007669"/>
    <property type="project" value="UniProtKB-UniRule"/>
</dbReference>
<evidence type="ECO:0000256" key="9">
    <source>
        <dbReference type="SAM" id="Phobius"/>
    </source>
</evidence>
<organism evidence="11 12">
    <name type="scientific">Marinihelvus fidelis</name>
    <dbReference type="NCBI Taxonomy" id="2613842"/>
    <lineage>
        <taxon>Bacteria</taxon>
        <taxon>Pseudomonadati</taxon>
        <taxon>Pseudomonadota</taxon>
        <taxon>Gammaproteobacteria</taxon>
        <taxon>Chromatiales</taxon>
        <taxon>Wenzhouxiangellaceae</taxon>
        <taxon>Marinihelvus</taxon>
    </lineage>
</organism>
<feature type="region of interest" description="LT domain" evidence="8">
    <location>
        <begin position="343"/>
        <end position="545"/>
    </location>
</feature>
<dbReference type="CDD" id="cd01009">
    <property type="entry name" value="PBP2_YfhD_N"/>
    <property type="match status" value="1"/>
</dbReference>
<keyword evidence="5 8" id="KW-0998">Cell outer membrane</keyword>
<evidence type="ECO:0000259" key="10">
    <source>
        <dbReference type="SMART" id="SM00062"/>
    </source>
</evidence>
<evidence type="ECO:0000256" key="5">
    <source>
        <dbReference type="ARBA" id="ARBA00023237"/>
    </source>
</evidence>
<dbReference type="Pfam" id="PF01464">
    <property type="entry name" value="SLT"/>
    <property type="match status" value="1"/>
</dbReference>
<comment type="catalytic activity">
    <reaction evidence="8">
        <text>Exolytic cleavage of the (1-&gt;4)-beta-glycosidic linkage between N-acetylmuramic acid (MurNAc) and N-acetylglucosamine (GlcNAc) residues in peptidoglycan, from either the reducing or the non-reducing ends of the peptidoglycan chains, with concomitant formation of a 1,6-anhydrobond in the MurNAc residue.</text>
        <dbReference type="EC" id="4.2.2.n1"/>
    </reaction>
</comment>
<keyword evidence="6 8" id="KW-0456">Lyase</keyword>
<dbReference type="NCBIfam" id="NF008112">
    <property type="entry name" value="PRK10859.1"/>
    <property type="match status" value="1"/>
</dbReference>
<dbReference type="PROSITE" id="PS00922">
    <property type="entry name" value="TRANSGLYCOSYLASE"/>
    <property type="match status" value="1"/>
</dbReference>
<comment type="similarity">
    <text evidence="2">Belongs to the bacterial solute-binding protein 3 family.</text>
</comment>
<dbReference type="SUPFAM" id="SSF53850">
    <property type="entry name" value="Periplasmic binding protein-like II"/>
    <property type="match status" value="1"/>
</dbReference>
<evidence type="ECO:0000256" key="4">
    <source>
        <dbReference type="ARBA" id="ARBA00023136"/>
    </source>
</evidence>
<evidence type="ECO:0000256" key="7">
    <source>
        <dbReference type="ARBA" id="ARBA00023316"/>
    </source>
</evidence>
<dbReference type="GO" id="GO:0009279">
    <property type="term" value="C:cell outer membrane"/>
    <property type="evidence" value="ECO:0007669"/>
    <property type="project" value="UniProtKB-SubCell"/>
</dbReference>
<dbReference type="InterPro" id="IPR008258">
    <property type="entry name" value="Transglycosylase_SLT_dom_1"/>
</dbReference>
<protein>
    <recommendedName>
        <fullName evidence="8">Membrane-bound lytic murein transglycosylase F</fullName>
        <ecNumber evidence="8">4.2.2.n1</ecNumber>
    </recommendedName>
    <alternativeName>
        <fullName evidence="8">Murein lyase F</fullName>
    </alternativeName>
</protein>
<dbReference type="SMART" id="SM00062">
    <property type="entry name" value="PBPb"/>
    <property type="match status" value="1"/>
</dbReference>
<dbReference type="HAMAP" id="MF_02016">
    <property type="entry name" value="MltF"/>
    <property type="match status" value="1"/>
</dbReference>
<dbReference type="InterPro" id="IPR023346">
    <property type="entry name" value="Lysozyme-like_dom_sf"/>
</dbReference>
<evidence type="ECO:0000256" key="3">
    <source>
        <dbReference type="ARBA" id="ARBA00022729"/>
    </source>
</evidence>
<dbReference type="Pfam" id="PF00497">
    <property type="entry name" value="SBP_bac_3"/>
    <property type="match status" value="1"/>
</dbReference>
<dbReference type="GO" id="GO:0071555">
    <property type="term" value="P:cell wall organization"/>
    <property type="evidence" value="ECO:0007669"/>
    <property type="project" value="UniProtKB-KW"/>
</dbReference>
<comment type="subcellular location">
    <subcellularLocation>
        <location evidence="8">Cell outer membrane</location>
        <topology evidence="8">Peripheral membrane protein</topology>
    </subcellularLocation>
    <text evidence="8">Attached to the inner leaflet of the outer membrane.</text>
</comment>
<dbReference type="Gene3D" id="1.10.530.10">
    <property type="match status" value="1"/>
</dbReference>
<dbReference type="EC" id="4.2.2.n1" evidence="8"/>
<evidence type="ECO:0000313" key="11">
    <source>
        <dbReference type="EMBL" id="KAA9133121.1"/>
    </source>
</evidence>
<proteinExistence type="inferred from homology"/>
<dbReference type="PANTHER" id="PTHR35936">
    <property type="entry name" value="MEMBRANE-BOUND LYTIC MUREIN TRANSGLYCOSYLASE F"/>
    <property type="match status" value="1"/>
</dbReference>
<accession>A0A5N0TEM5</accession>
<dbReference type="Gene3D" id="3.40.190.10">
    <property type="entry name" value="Periplasmic binding protein-like II"/>
    <property type="match status" value="2"/>
</dbReference>
<name>A0A5N0TEM5_9GAMM</name>
<comment type="similarity">
    <text evidence="8">In the N-terminal section; belongs to the bacterial solute-binding protein 3 family.</text>
</comment>
<evidence type="ECO:0000256" key="6">
    <source>
        <dbReference type="ARBA" id="ARBA00023239"/>
    </source>
</evidence>
<dbReference type="InterPro" id="IPR001638">
    <property type="entry name" value="Solute-binding_3/MltF_N"/>
</dbReference>